<dbReference type="AlphaFoldDB" id="A0A344UEX2"/>
<dbReference type="InterPro" id="IPR040794">
    <property type="entry name" value="CE2_N"/>
</dbReference>
<gene>
    <name evidence="4" type="ORF">DK843_05515</name>
</gene>
<dbReference type="InterPro" id="IPR037461">
    <property type="entry name" value="CtCE2-like_dom"/>
</dbReference>
<dbReference type="RefSeq" id="WP_114072757.1">
    <property type="nucleotide sequence ID" value="NZ_CP029554.1"/>
</dbReference>
<dbReference type="Gene3D" id="2.60.120.260">
    <property type="entry name" value="Galactose-binding domain-like"/>
    <property type="match status" value="1"/>
</dbReference>
<sequence length="364" mass="40613">MMNTKWLAVLLPAITILSAQAADTSAPRWAVQAEGRQVYRADGWQATWPGVNWSVRFAGKAVAVRLNDSVNYYSLELDGTAAQTIAPAAGERTIWLSAPDAKPHTARLFKLTQSPDQAGLFCGFLLRDARPLALPPRPRRQIEFIGDSWTVAYGNLSAARECTEQQIVERSDASRSFAAYLGKLYSAQIQNNGMSGMGMVRNWGGNMPQVDYRSYHARLLQNLPETAPGNNAYRRYDWRPQLVVIGLGVNDFGTAVGPGEPRSQQQLADDYAKAYHALIAQLKRRYDNPAFLLAATYLWPDDRMRPLVSRIADEERKQGTTVAYVDWQNIELTGCNWHPNLADHAKMAAQMNSAIRTLGNIWDK</sequence>
<feature type="chain" id="PRO_5016749073" evidence="1">
    <location>
        <begin position="22"/>
        <end position="364"/>
    </location>
</feature>
<dbReference type="Gene3D" id="3.40.50.1110">
    <property type="entry name" value="SGNH hydrolase"/>
    <property type="match status" value="1"/>
</dbReference>
<feature type="signal peptide" evidence="1">
    <location>
        <begin position="1"/>
        <end position="21"/>
    </location>
</feature>
<organism evidence="4 5">
    <name type="scientific">Chromobacterium phragmitis</name>
    <dbReference type="NCBI Taxonomy" id="2202141"/>
    <lineage>
        <taxon>Bacteria</taxon>
        <taxon>Pseudomonadati</taxon>
        <taxon>Pseudomonadota</taxon>
        <taxon>Betaproteobacteria</taxon>
        <taxon>Neisseriales</taxon>
        <taxon>Chromobacteriaceae</taxon>
        <taxon>Chromobacterium</taxon>
    </lineage>
</organism>
<proteinExistence type="predicted"/>
<evidence type="ECO:0000259" key="2">
    <source>
        <dbReference type="Pfam" id="PF13472"/>
    </source>
</evidence>
<dbReference type="Pfam" id="PF17996">
    <property type="entry name" value="CE2_N"/>
    <property type="match status" value="1"/>
</dbReference>
<dbReference type="GO" id="GO:0052689">
    <property type="term" value="F:carboxylic ester hydrolase activity"/>
    <property type="evidence" value="ECO:0007669"/>
    <property type="project" value="InterPro"/>
</dbReference>
<evidence type="ECO:0000259" key="3">
    <source>
        <dbReference type="Pfam" id="PF17996"/>
    </source>
</evidence>
<dbReference type="InterPro" id="IPR013830">
    <property type="entry name" value="SGNH_hydro"/>
</dbReference>
<accession>A0A344UEX2</accession>
<feature type="domain" description="Carbohydrate esterase 2 N-terminal" evidence="3">
    <location>
        <begin position="35"/>
        <end position="136"/>
    </location>
</feature>
<dbReference type="Pfam" id="PF13472">
    <property type="entry name" value="Lipase_GDSL_2"/>
    <property type="match status" value="1"/>
</dbReference>
<dbReference type="InterPro" id="IPR036514">
    <property type="entry name" value="SGNH_hydro_sf"/>
</dbReference>
<evidence type="ECO:0000313" key="5">
    <source>
        <dbReference type="Proteomes" id="UP000252038"/>
    </source>
</evidence>
<feature type="domain" description="SGNH hydrolase-type esterase" evidence="2">
    <location>
        <begin position="144"/>
        <end position="327"/>
    </location>
</feature>
<evidence type="ECO:0000256" key="1">
    <source>
        <dbReference type="SAM" id="SignalP"/>
    </source>
</evidence>
<evidence type="ECO:0000313" key="4">
    <source>
        <dbReference type="EMBL" id="AXE33820.1"/>
    </source>
</evidence>
<keyword evidence="1" id="KW-0732">Signal</keyword>
<reference evidence="4 5" key="1">
    <citation type="submission" date="2018-05" db="EMBL/GenBank/DDBJ databases">
        <title>Genome sequencing, assembly and analysis of the novel insecticidal bacterium, Chromobacterium phragmitis.</title>
        <authorList>
            <person name="Sparks M.E."/>
            <person name="Blackburn M.B."/>
            <person name="Gundersen-Rindal D.E."/>
        </authorList>
    </citation>
    <scope>NUCLEOTIDE SEQUENCE [LARGE SCALE GENOMIC DNA]</scope>
    <source>
        <strain evidence="4">IIBBL 274-1</strain>
    </source>
</reference>
<dbReference type="CDD" id="cd01831">
    <property type="entry name" value="Endoglucanase_E_like"/>
    <property type="match status" value="1"/>
</dbReference>
<dbReference type="InterPro" id="IPR052762">
    <property type="entry name" value="PCW_deacetylase/CE"/>
</dbReference>
<protein>
    <submittedName>
        <fullName evidence="4">Uncharacterized protein</fullName>
    </submittedName>
</protein>
<dbReference type="SUPFAM" id="SSF52266">
    <property type="entry name" value="SGNH hydrolase"/>
    <property type="match status" value="1"/>
</dbReference>
<dbReference type="PANTHER" id="PTHR37834:SF2">
    <property type="entry name" value="ESTERASE, SGNH HYDROLASE-TYPE"/>
    <property type="match status" value="1"/>
</dbReference>
<dbReference type="EMBL" id="CP029554">
    <property type="protein sequence ID" value="AXE33820.1"/>
    <property type="molecule type" value="Genomic_DNA"/>
</dbReference>
<dbReference type="PANTHER" id="PTHR37834">
    <property type="entry name" value="GDSL-LIKE LIPASE/ACYLHYDROLASE DOMAIN PROTEIN (AFU_ORTHOLOGUE AFUA_2G00620)"/>
    <property type="match status" value="1"/>
</dbReference>
<dbReference type="Proteomes" id="UP000252038">
    <property type="component" value="Chromosome"/>
</dbReference>
<name>A0A344UEX2_9NEIS</name>
<dbReference type="KEGG" id="chrb:DK843_05515"/>